<accession>A0A6J5EM72</accession>
<sequence>MSTNPAVQEIQQLIKDLQAQLTAVEGQIATLSLHRGAGSTPNPAIAVLQTAAMTIEGAMATAAAELASLLSEEGQTSGALFSGQA</sequence>
<evidence type="ECO:0000313" key="1">
    <source>
        <dbReference type="EMBL" id="CAB3767638.1"/>
    </source>
</evidence>
<dbReference type="EMBL" id="CADIKF010000052">
    <property type="protein sequence ID" value="CAB3767638.1"/>
    <property type="molecule type" value="Genomic_DNA"/>
</dbReference>
<proteinExistence type="predicted"/>
<organism evidence="1 2">
    <name type="scientific">Paraburkholderia solisilvae</name>
    <dbReference type="NCBI Taxonomy" id="624376"/>
    <lineage>
        <taxon>Bacteria</taxon>
        <taxon>Pseudomonadati</taxon>
        <taxon>Pseudomonadota</taxon>
        <taxon>Betaproteobacteria</taxon>
        <taxon>Burkholderiales</taxon>
        <taxon>Burkholderiaceae</taxon>
        <taxon>Paraburkholderia</taxon>
    </lineage>
</organism>
<evidence type="ECO:0000313" key="2">
    <source>
        <dbReference type="Proteomes" id="UP000494329"/>
    </source>
</evidence>
<name>A0A6J5EM72_9BURK</name>
<dbReference type="AlphaFoldDB" id="A0A6J5EM72"/>
<keyword evidence="2" id="KW-1185">Reference proteome</keyword>
<gene>
    <name evidence="1" type="ORF">LMG29739_05127</name>
</gene>
<protein>
    <submittedName>
        <fullName evidence="1">Uncharacterized protein</fullName>
    </submittedName>
</protein>
<reference evidence="1 2" key="1">
    <citation type="submission" date="2020-04" db="EMBL/GenBank/DDBJ databases">
        <authorList>
            <person name="De Canck E."/>
        </authorList>
    </citation>
    <scope>NUCLEOTIDE SEQUENCE [LARGE SCALE GENOMIC DNA]</scope>
    <source>
        <strain evidence="1 2">LMG 29739</strain>
    </source>
</reference>
<dbReference type="Proteomes" id="UP000494329">
    <property type="component" value="Unassembled WGS sequence"/>
</dbReference>